<proteinExistence type="predicted"/>
<reference evidence="2" key="2">
    <citation type="submission" date="2020-11" db="EMBL/GenBank/DDBJ databases">
        <authorList>
            <person name="McCartney M.A."/>
            <person name="Auch B."/>
            <person name="Kono T."/>
            <person name="Mallez S."/>
            <person name="Becker A."/>
            <person name="Gohl D.M."/>
            <person name="Silverstein K.A.T."/>
            <person name="Koren S."/>
            <person name="Bechman K.B."/>
            <person name="Herman A."/>
            <person name="Abrahante J.E."/>
            <person name="Garbe J."/>
        </authorList>
    </citation>
    <scope>NUCLEOTIDE SEQUENCE</scope>
    <source>
        <strain evidence="2">Duluth1</strain>
        <tissue evidence="2">Whole animal</tissue>
    </source>
</reference>
<organism evidence="2 3">
    <name type="scientific">Dreissena polymorpha</name>
    <name type="common">Zebra mussel</name>
    <name type="synonym">Mytilus polymorpha</name>
    <dbReference type="NCBI Taxonomy" id="45954"/>
    <lineage>
        <taxon>Eukaryota</taxon>
        <taxon>Metazoa</taxon>
        <taxon>Spiralia</taxon>
        <taxon>Lophotrochozoa</taxon>
        <taxon>Mollusca</taxon>
        <taxon>Bivalvia</taxon>
        <taxon>Autobranchia</taxon>
        <taxon>Heteroconchia</taxon>
        <taxon>Euheterodonta</taxon>
        <taxon>Imparidentia</taxon>
        <taxon>Neoheterodontei</taxon>
        <taxon>Myida</taxon>
        <taxon>Dreissenoidea</taxon>
        <taxon>Dreissenidae</taxon>
        <taxon>Dreissena</taxon>
    </lineage>
</organism>
<feature type="region of interest" description="Disordered" evidence="1">
    <location>
        <begin position="205"/>
        <end position="229"/>
    </location>
</feature>
<reference evidence="2" key="1">
    <citation type="journal article" date="2019" name="bioRxiv">
        <title>The Genome of the Zebra Mussel, Dreissena polymorpha: A Resource for Invasive Species Research.</title>
        <authorList>
            <person name="McCartney M.A."/>
            <person name="Auch B."/>
            <person name="Kono T."/>
            <person name="Mallez S."/>
            <person name="Zhang Y."/>
            <person name="Obille A."/>
            <person name="Becker A."/>
            <person name="Abrahante J.E."/>
            <person name="Garbe J."/>
            <person name="Badalamenti J.P."/>
            <person name="Herman A."/>
            <person name="Mangelson H."/>
            <person name="Liachko I."/>
            <person name="Sullivan S."/>
            <person name="Sone E.D."/>
            <person name="Koren S."/>
            <person name="Silverstein K.A.T."/>
            <person name="Beckman K.B."/>
            <person name="Gohl D.M."/>
        </authorList>
    </citation>
    <scope>NUCLEOTIDE SEQUENCE</scope>
    <source>
        <strain evidence="2">Duluth1</strain>
        <tissue evidence="2">Whole animal</tissue>
    </source>
</reference>
<feature type="compositionally biased region" description="Basic and acidic residues" evidence="1">
    <location>
        <begin position="38"/>
        <end position="48"/>
    </location>
</feature>
<evidence type="ECO:0000313" key="2">
    <source>
        <dbReference type="EMBL" id="KAH3704055.1"/>
    </source>
</evidence>
<name>A0A9D4BI37_DREPO</name>
<feature type="region of interest" description="Disordered" evidence="1">
    <location>
        <begin position="350"/>
        <end position="371"/>
    </location>
</feature>
<evidence type="ECO:0000256" key="1">
    <source>
        <dbReference type="SAM" id="MobiDB-lite"/>
    </source>
</evidence>
<comment type="caution">
    <text evidence="2">The sequence shown here is derived from an EMBL/GenBank/DDBJ whole genome shotgun (WGS) entry which is preliminary data.</text>
</comment>
<protein>
    <submittedName>
        <fullName evidence="2">Uncharacterized protein</fullName>
    </submittedName>
</protein>
<gene>
    <name evidence="2" type="ORF">DPMN_079110</name>
</gene>
<dbReference type="Proteomes" id="UP000828390">
    <property type="component" value="Unassembled WGS sequence"/>
</dbReference>
<dbReference type="Gene3D" id="3.40.50.10190">
    <property type="entry name" value="BRCT domain"/>
    <property type="match status" value="1"/>
</dbReference>
<accession>A0A9D4BI37</accession>
<dbReference type="SUPFAM" id="SSF52113">
    <property type="entry name" value="BRCT domain"/>
    <property type="match status" value="1"/>
</dbReference>
<keyword evidence="3" id="KW-1185">Reference proteome</keyword>
<sequence>MSQVPTVDNQNGSVLENRSARVSVREANPSEIGQQNKVDSKEADEAHVNKIKGKMTDARSNSGGNNKVAENKGEKNIGAKLQQVNNEKVSAVGDRGFSQTDGDFMENNDSDAILLQLESQENYQPVIPAVETELKTATKDREVKPASTSVANNRDIKVKGVPRNTDIAEAPVVNTKDGKALNKNLLPATKHVAPAETPPFERLKRRWDKNPPLTGTPVLTKQSAKDKLKEMPARKHNWRYDDWVAKNDWTAKNGSSQKENVGLATSTPVQSRVKELKRQDGKKVDIDTPSKFLNPNVRYIPKFETEEFLASLQTPEDVRAARAKRKPSLNDSELFELIRAKMEVTIEQRRQERESAVASSQRQNDEVDGDYEDVPTALQGVVITVARRLAKDQAEFNEIVTCLGGEYRWTIDNTCTHFIFQTSNRC</sequence>
<feature type="region of interest" description="Disordered" evidence="1">
    <location>
        <begin position="1"/>
        <end position="105"/>
    </location>
</feature>
<dbReference type="EMBL" id="JAIWYP010000015">
    <property type="protein sequence ID" value="KAH3704055.1"/>
    <property type="molecule type" value="Genomic_DNA"/>
</dbReference>
<dbReference type="AlphaFoldDB" id="A0A9D4BI37"/>
<dbReference type="InterPro" id="IPR036420">
    <property type="entry name" value="BRCT_dom_sf"/>
</dbReference>
<evidence type="ECO:0000313" key="3">
    <source>
        <dbReference type="Proteomes" id="UP000828390"/>
    </source>
</evidence>
<feature type="compositionally biased region" description="Polar residues" evidence="1">
    <location>
        <begin position="1"/>
        <end position="16"/>
    </location>
</feature>